<protein>
    <recommendedName>
        <fullName evidence="2">U-box domain-containing protein</fullName>
    </recommendedName>
</protein>
<comment type="caution">
    <text evidence="3">The sequence shown here is derived from an EMBL/GenBank/DDBJ whole genome shotgun (WGS) entry which is preliminary data.</text>
</comment>
<keyword evidence="4" id="KW-1185">Reference proteome</keyword>
<sequence>MFILSASSISASNAPEPDFQKEQQKVEQGSHSTSISHSMTITQTESALGHWLKTSEEMSPKEKRNRSLLFAPLGVTAPPMHVIESETLTATEAEALLKESGCAIHNPMVMGVLLGVDAESLFEVEPSIYSTGQQCLMKVFSQVEQLSLAVIFQAIHKTFAPNHEGFDVQVHGISHIISCWAYEHQIPLGTVVEGEARRHLESFLCGFSCLQTEWHTFGLNLNLKDYDIEIIKRDVLFKKDCKKALREMLVNDKTLTLDKLKKALVPIDGKSMVCIKELEQWASQQCLDASANLYGSDKLEVVIRICYRVAAEYDILSVYLINRLVLSTNRLQERCTKVLLAAEKRGVLTKGNMLDTVSRLCGDSSAKALAKRLALPAPYLSEETSGELLLTLCRNHKLKQKLSLYDCYRLLSTVNSQEVLKLLFHGQDSNPYDGDFDEKLAIQLVQALKNDSLKPKHIMALANSGASNLPLPDTSRFPDFEVRGDRGSRLVEACDVLPLLNVPHLAYFCLLMIGEAPIRSDVYLGKDDITKRIACWQLILSRLPFLQTGHLKNLMLGEFKTSHTWLPQGGYIDEPSLTLSSLCAGFDVRSKFIAECQKYLPVAKQFYDELNIRSYIQKQESLTPFLSALPKEYQVLFAVNQNSALFKQFEIKLEEYLTVISNLGLQEKSRKPSVQNITKIGVSYVDEEAEKNAPFELRCPITQCLLVDPIVIFSSKAQVPIYFSKAALIRWLTKKQVNPVSLEPLKLDDAVKLAVDQKMVEKIKKYKKQTKERLEREMSTTNV</sequence>
<reference evidence="3 4" key="1">
    <citation type="submission" date="2018-09" db="EMBL/GenBank/DDBJ databases">
        <title>Phylogeny of the Shewanellaceae, and recommendation for two new genera, Pseudoshewanella and Parashewanella.</title>
        <authorList>
            <person name="Wang G."/>
        </authorList>
    </citation>
    <scope>NUCLEOTIDE SEQUENCE [LARGE SCALE GENOMIC DNA]</scope>
    <source>
        <strain evidence="3 4">C51</strain>
    </source>
</reference>
<evidence type="ECO:0000256" key="1">
    <source>
        <dbReference type="SAM" id="MobiDB-lite"/>
    </source>
</evidence>
<name>A0A3L8PSG0_9GAMM</name>
<organism evidence="3 4">
    <name type="scientific">Parashewanella curva</name>
    <dbReference type="NCBI Taxonomy" id="2338552"/>
    <lineage>
        <taxon>Bacteria</taxon>
        <taxon>Pseudomonadati</taxon>
        <taxon>Pseudomonadota</taxon>
        <taxon>Gammaproteobacteria</taxon>
        <taxon>Alteromonadales</taxon>
        <taxon>Shewanellaceae</taxon>
        <taxon>Parashewanella</taxon>
    </lineage>
</organism>
<feature type="compositionally biased region" description="Low complexity" evidence="1">
    <location>
        <begin position="1"/>
        <end position="14"/>
    </location>
</feature>
<feature type="compositionally biased region" description="Low complexity" evidence="1">
    <location>
        <begin position="30"/>
        <end position="41"/>
    </location>
</feature>
<gene>
    <name evidence="3" type="ORF">D5018_18715</name>
</gene>
<evidence type="ECO:0000313" key="4">
    <source>
        <dbReference type="Proteomes" id="UP000281474"/>
    </source>
</evidence>
<dbReference type="Gene3D" id="3.30.40.10">
    <property type="entry name" value="Zinc/RING finger domain, C3HC4 (zinc finger)"/>
    <property type="match status" value="1"/>
</dbReference>
<dbReference type="Proteomes" id="UP000281474">
    <property type="component" value="Unassembled WGS sequence"/>
</dbReference>
<feature type="region of interest" description="Disordered" evidence="1">
    <location>
        <begin position="1"/>
        <end position="41"/>
    </location>
</feature>
<dbReference type="CDD" id="cd01670">
    <property type="entry name" value="Death"/>
    <property type="match status" value="1"/>
</dbReference>
<dbReference type="InterPro" id="IPR013083">
    <property type="entry name" value="Znf_RING/FYVE/PHD"/>
</dbReference>
<dbReference type="SUPFAM" id="SSF57850">
    <property type="entry name" value="RING/U-box"/>
    <property type="match status" value="1"/>
</dbReference>
<dbReference type="InterPro" id="IPR003613">
    <property type="entry name" value="Ubox_domain"/>
</dbReference>
<dbReference type="GO" id="GO:0004842">
    <property type="term" value="F:ubiquitin-protein transferase activity"/>
    <property type="evidence" value="ECO:0007669"/>
    <property type="project" value="InterPro"/>
</dbReference>
<accession>A0A3L8PSG0</accession>
<dbReference type="AlphaFoldDB" id="A0A3L8PSG0"/>
<evidence type="ECO:0000259" key="2">
    <source>
        <dbReference type="Pfam" id="PF04564"/>
    </source>
</evidence>
<evidence type="ECO:0000313" key="3">
    <source>
        <dbReference type="EMBL" id="RLV58174.1"/>
    </source>
</evidence>
<dbReference type="EMBL" id="QZEI01000091">
    <property type="protein sequence ID" value="RLV58174.1"/>
    <property type="molecule type" value="Genomic_DNA"/>
</dbReference>
<proteinExistence type="predicted"/>
<dbReference type="Pfam" id="PF04564">
    <property type="entry name" value="U-box"/>
    <property type="match status" value="1"/>
</dbReference>
<dbReference type="GO" id="GO:0016567">
    <property type="term" value="P:protein ubiquitination"/>
    <property type="evidence" value="ECO:0007669"/>
    <property type="project" value="InterPro"/>
</dbReference>
<feature type="domain" description="U-box" evidence="2">
    <location>
        <begin position="694"/>
        <end position="771"/>
    </location>
</feature>